<dbReference type="GO" id="GO:0004177">
    <property type="term" value="F:aminopeptidase activity"/>
    <property type="evidence" value="ECO:0007669"/>
    <property type="project" value="TreeGrafter"/>
</dbReference>
<dbReference type="PANTHER" id="PTHR30164">
    <property type="entry name" value="MTFA PEPTIDASE"/>
    <property type="match status" value="1"/>
</dbReference>
<keyword evidence="1" id="KW-1133">Transmembrane helix</keyword>
<dbReference type="Gene3D" id="3.40.390.10">
    <property type="entry name" value="Collagenase (Catalytic Domain)"/>
    <property type="match status" value="1"/>
</dbReference>
<organism evidence="2">
    <name type="scientific">uncultured Aureispira sp</name>
    <dbReference type="NCBI Taxonomy" id="1331704"/>
    <lineage>
        <taxon>Bacteria</taxon>
        <taxon>Pseudomonadati</taxon>
        <taxon>Bacteroidota</taxon>
        <taxon>Saprospiria</taxon>
        <taxon>Saprospirales</taxon>
        <taxon>Saprospiraceae</taxon>
        <taxon>Aureispira</taxon>
        <taxon>environmental samples</taxon>
    </lineage>
</organism>
<dbReference type="InterPro" id="IPR004027">
    <property type="entry name" value="SEC_C_motif"/>
</dbReference>
<protein>
    <submittedName>
        <fullName evidence="2">Inner membrane protein</fullName>
    </submittedName>
</protein>
<dbReference type="EMBL" id="CACVAQ010000534">
    <property type="protein sequence ID" value="CAA6830104.1"/>
    <property type="molecule type" value="Genomic_DNA"/>
</dbReference>
<dbReference type="Gene3D" id="1.10.472.150">
    <property type="entry name" value="Glucose-regulated metallo-peptidase M90, N-terminal domain"/>
    <property type="match status" value="1"/>
</dbReference>
<dbReference type="Pfam" id="PF06167">
    <property type="entry name" value="Peptidase_M90"/>
    <property type="match status" value="1"/>
</dbReference>
<dbReference type="AlphaFoldDB" id="A0A6S6UIS0"/>
<dbReference type="Pfam" id="PF02810">
    <property type="entry name" value="SEC-C"/>
    <property type="match status" value="1"/>
</dbReference>
<gene>
    <name evidence="2" type="ORF">HELGO_WM26513</name>
</gene>
<reference evidence="2" key="1">
    <citation type="submission" date="2020-01" db="EMBL/GenBank/DDBJ databases">
        <authorList>
            <person name="Meier V. D."/>
            <person name="Meier V D."/>
        </authorList>
    </citation>
    <scope>NUCLEOTIDE SEQUENCE</scope>
    <source>
        <strain evidence="2">HLG_WM_MAG_10</strain>
    </source>
</reference>
<keyword evidence="1" id="KW-0472">Membrane</keyword>
<dbReference type="CDD" id="cd20169">
    <property type="entry name" value="Peptidase_M90_mtfA"/>
    <property type="match status" value="1"/>
</dbReference>
<feature type="transmembrane region" description="Helical" evidence="1">
    <location>
        <begin position="12"/>
        <end position="33"/>
    </location>
</feature>
<name>A0A6S6UIS0_9BACT</name>
<dbReference type="InterPro" id="IPR024079">
    <property type="entry name" value="MetalloPept_cat_dom_sf"/>
</dbReference>
<accession>A0A6S6UIS0</accession>
<sequence>MHLSKKKTQFNQFLALLFSLLLGAIYLLVIHTISNLSDTIYYILLAMGALVCFNTYSIFTKKFRERNELVKTPFPENWRKILAKHVVFYQALDATEKERFETEIQIFLHETRVTGVQTEVDDLTLVLAAASAEIPVFSFPEWEYDNLGEILIYPGPFTKDFRTEGPGRNVTGMVGTGLMQGIMILSKTALIGGFTNPNDKKNVGIHEFVHLLDAADGKYDGIPERFMEHKYVEPWLEIIRKETERIHKGESSMNPYGATNRVEFFAVASEYFFEHPKALQKNKPELYEILSHVFQQDTKHRLKTAFKSMLNYTGNKVGRNAPCPCGSGKKYKK</sequence>
<feature type="transmembrane region" description="Helical" evidence="1">
    <location>
        <begin position="39"/>
        <end position="59"/>
    </location>
</feature>
<evidence type="ECO:0000313" key="2">
    <source>
        <dbReference type="EMBL" id="CAA6830104.1"/>
    </source>
</evidence>
<dbReference type="PANTHER" id="PTHR30164:SF2">
    <property type="entry name" value="PROTEIN MTFA"/>
    <property type="match status" value="1"/>
</dbReference>
<dbReference type="SUPFAM" id="SSF103642">
    <property type="entry name" value="Sec-C motif"/>
    <property type="match status" value="1"/>
</dbReference>
<keyword evidence="1" id="KW-0812">Transmembrane</keyword>
<dbReference type="SUPFAM" id="SSF55486">
    <property type="entry name" value="Metalloproteases ('zincins'), catalytic domain"/>
    <property type="match status" value="1"/>
</dbReference>
<dbReference type="InterPro" id="IPR010384">
    <property type="entry name" value="MtfA_fam"/>
</dbReference>
<feature type="non-terminal residue" evidence="2">
    <location>
        <position position="333"/>
    </location>
</feature>
<dbReference type="InterPro" id="IPR042252">
    <property type="entry name" value="MtfA_N"/>
</dbReference>
<dbReference type="GO" id="GO:0005829">
    <property type="term" value="C:cytosol"/>
    <property type="evidence" value="ECO:0007669"/>
    <property type="project" value="TreeGrafter"/>
</dbReference>
<proteinExistence type="predicted"/>
<evidence type="ECO:0000256" key="1">
    <source>
        <dbReference type="SAM" id="Phobius"/>
    </source>
</evidence>
<dbReference type="GO" id="GO:0008237">
    <property type="term" value="F:metallopeptidase activity"/>
    <property type="evidence" value="ECO:0007669"/>
    <property type="project" value="InterPro"/>
</dbReference>